<sequence length="167" mass="19039">MTKTLYLVRHAKSSWEDSSLADYDRPLNKRGKRDAPEMGRRLAKQNIRPDQVISSPAKRAKKTASAMAEMVGYPPKKIQWEKNLYHALPETLLEYIHQAPADCESLMLVGHNPGLTDFYNALSEEEIENIVTAGVVCLTFDTDSWHEITLNENGTLAWYDYPKRKVS</sequence>
<dbReference type="EMBL" id="CP120682">
    <property type="protein sequence ID" value="WKN35160.1"/>
    <property type="molecule type" value="Genomic_DNA"/>
</dbReference>
<dbReference type="InterPro" id="IPR013078">
    <property type="entry name" value="His_Pase_superF_clade-1"/>
</dbReference>
<proteinExistence type="predicted"/>
<dbReference type="PANTHER" id="PTHR47623:SF1">
    <property type="entry name" value="OS09G0287300 PROTEIN"/>
    <property type="match status" value="1"/>
</dbReference>
<dbReference type="SMART" id="SM00855">
    <property type="entry name" value="PGAM"/>
    <property type="match status" value="1"/>
</dbReference>
<feature type="binding site" evidence="1">
    <location>
        <position position="59"/>
    </location>
    <ligand>
        <name>substrate</name>
    </ligand>
</feature>
<dbReference type="Gene3D" id="3.40.50.1240">
    <property type="entry name" value="Phosphoglycerate mutase-like"/>
    <property type="match status" value="1"/>
</dbReference>
<evidence type="ECO:0000256" key="2">
    <source>
        <dbReference type="SAM" id="MobiDB-lite"/>
    </source>
</evidence>
<dbReference type="SUPFAM" id="SSF53254">
    <property type="entry name" value="Phosphoglycerate mutase-like"/>
    <property type="match status" value="1"/>
</dbReference>
<dbReference type="AlphaFoldDB" id="A0AA49GM88"/>
<dbReference type="CDD" id="cd07067">
    <property type="entry name" value="HP_PGM_like"/>
    <property type="match status" value="1"/>
</dbReference>
<evidence type="ECO:0000256" key="1">
    <source>
        <dbReference type="PIRSR" id="PIRSR613078-2"/>
    </source>
</evidence>
<dbReference type="InterPro" id="IPR029033">
    <property type="entry name" value="His_PPase_superfam"/>
</dbReference>
<dbReference type="PANTHER" id="PTHR47623">
    <property type="entry name" value="OS09G0287300 PROTEIN"/>
    <property type="match status" value="1"/>
</dbReference>
<name>A0AA49GM88_9BACT</name>
<dbReference type="Pfam" id="PF00300">
    <property type="entry name" value="His_Phos_1"/>
    <property type="match status" value="1"/>
</dbReference>
<evidence type="ECO:0000313" key="3">
    <source>
        <dbReference type="EMBL" id="WKN35160.1"/>
    </source>
</evidence>
<reference evidence="3" key="2">
    <citation type="journal article" date="2024" name="Antonie Van Leeuwenhoek">
        <title>Roseihalotalea indica gen. nov., sp. nov., a halophilic Bacteroidetes from mesopelagic Southwest Indian Ocean with higher carbohydrate metabolic potential.</title>
        <authorList>
            <person name="Chen B."/>
            <person name="Zhang M."/>
            <person name="Lin D."/>
            <person name="Ye J."/>
            <person name="Tang K."/>
        </authorList>
    </citation>
    <scope>NUCLEOTIDE SEQUENCE</scope>
    <source>
        <strain evidence="3">TK19036</strain>
    </source>
</reference>
<feature type="compositionally biased region" description="Basic and acidic residues" evidence="2">
    <location>
        <begin position="22"/>
        <end position="40"/>
    </location>
</feature>
<gene>
    <name evidence="3" type="ORF">K4G66_22545</name>
</gene>
<protein>
    <submittedName>
        <fullName evidence="3">Histidine phosphatase family protein</fullName>
    </submittedName>
</protein>
<reference evidence="3" key="1">
    <citation type="journal article" date="2023" name="Comput. Struct. Biotechnol. J.">
        <title>Discovery of a novel marine Bacteroidetes with a rich repertoire of carbohydrate-active enzymes.</title>
        <authorList>
            <person name="Chen B."/>
            <person name="Liu G."/>
            <person name="Chen Q."/>
            <person name="Wang H."/>
            <person name="Liu L."/>
            <person name="Tang K."/>
        </authorList>
    </citation>
    <scope>NUCLEOTIDE SEQUENCE</scope>
    <source>
        <strain evidence="3">TK19036</strain>
    </source>
</reference>
<feature type="region of interest" description="Disordered" evidence="2">
    <location>
        <begin position="16"/>
        <end position="42"/>
    </location>
</feature>
<organism evidence="3">
    <name type="scientific">Roseihalotalea indica</name>
    <dbReference type="NCBI Taxonomy" id="2867963"/>
    <lineage>
        <taxon>Bacteria</taxon>
        <taxon>Pseudomonadati</taxon>
        <taxon>Bacteroidota</taxon>
        <taxon>Cytophagia</taxon>
        <taxon>Cytophagales</taxon>
        <taxon>Catalimonadaceae</taxon>
        <taxon>Roseihalotalea</taxon>
    </lineage>
</organism>
<accession>A0AA49GM88</accession>